<keyword evidence="3" id="KW-1185">Reference proteome</keyword>
<organism evidence="2 3">
    <name type="scientific">Mycetocola miduiensis</name>
    <dbReference type="NCBI Taxonomy" id="995034"/>
    <lineage>
        <taxon>Bacteria</taxon>
        <taxon>Bacillati</taxon>
        <taxon>Actinomycetota</taxon>
        <taxon>Actinomycetes</taxon>
        <taxon>Micrococcales</taxon>
        <taxon>Microbacteriaceae</taxon>
        <taxon>Mycetocola</taxon>
    </lineage>
</organism>
<dbReference type="Gene3D" id="2.120.10.30">
    <property type="entry name" value="TolB, C-terminal domain"/>
    <property type="match status" value="1"/>
</dbReference>
<comment type="similarity">
    <text evidence="1">Belongs to the TolB family.</text>
</comment>
<accession>A0A1I5CRP0</accession>
<dbReference type="Pfam" id="PF07676">
    <property type="entry name" value="PD40"/>
    <property type="match status" value="4"/>
</dbReference>
<evidence type="ECO:0000313" key="3">
    <source>
        <dbReference type="Proteomes" id="UP000198867"/>
    </source>
</evidence>
<gene>
    <name evidence="2" type="ORF">SAMN05216219_2505</name>
</gene>
<evidence type="ECO:0000256" key="1">
    <source>
        <dbReference type="ARBA" id="ARBA00009820"/>
    </source>
</evidence>
<evidence type="ECO:0000313" key="2">
    <source>
        <dbReference type="EMBL" id="SFN89526.1"/>
    </source>
</evidence>
<dbReference type="PROSITE" id="PS51257">
    <property type="entry name" value="PROKAR_LIPOPROTEIN"/>
    <property type="match status" value="1"/>
</dbReference>
<reference evidence="3" key="1">
    <citation type="submission" date="2016-10" db="EMBL/GenBank/DDBJ databases">
        <authorList>
            <person name="Varghese N."/>
            <person name="Submissions S."/>
        </authorList>
    </citation>
    <scope>NUCLEOTIDE SEQUENCE [LARGE SCALE GENOMIC DNA]</scope>
    <source>
        <strain evidence="3">CGMCC 1.11101</strain>
    </source>
</reference>
<name>A0A1I5CRP0_9MICO</name>
<dbReference type="Proteomes" id="UP000198867">
    <property type="component" value="Unassembled WGS sequence"/>
</dbReference>
<dbReference type="AlphaFoldDB" id="A0A1I5CRP0"/>
<dbReference type="EMBL" id="FOVM01000007">
    <property type="protein sequence ID" value="SFN89526.1"/>
    <property type="molecule type" value="Genomic_DNA"/>
</dbReference>
<dbReference type="STRING" id="995034.SAMN05216219_2505"/>
<dbReference type="InterPro" id="IPR011042">
    <property type="entry name" value="6-blade_b-propeller_TolB-like"/>
</dbReference>
<dbReference type="RefSeq" id="WP_090711927.1">
    <property type="nucleotide sequence ID" value="NZ_FOVM01000007.1"/>
</dbReference>
<protein>
    <submittedName>
        <fullName evidence="2">WD40-like Beta Propeller Repeat</fullName>
    </submittedName>
</protein>
<proteinExistence type="inferred from homology"/>
<dbReference type="SUPFAM" id="SSF69304">
    <property type="entry name" value="Tricorn protease N-terminal domain"/>
    <property type="match status" value="1"/>
</dbReference>
<dbReference type="OrthoDB" id="262125at2"/>
<dbReference type="PANTHER" id="PTHR36842">
    <property type="entry name" value="PROTEIN TOLB HOMOLOG"/>
    <property type="match status" value="1"/>
</dbReference>
<dbReference type="InterPro" id="IPR011659">
    <property type="entry name" value="WD40"/>
</dbReference>
<dbReference type="PANTHER" id="PTHR36842:SF1">
    <property type="entry name" value="PROTEIN TOLB"/>
    <property type="match status" value="1"/>
</dbReference>
<sequence>MHHAGRHGVGIAFVAIIFTVSGCTAQTGADSSGEGLCVESRASRTVDPATRPIAFTSDRSGNYDLWLMGTDGSDEVQLTTSSHAEAMPSWSPDGTHLAFTSAVDLQEGRADICVINADGTGIRNLTGTADVFEIAPSWSPDGTHIAYVTLHDDGTNIHVMESDGGGSRLLASNGNWPSWSPDGERLVLARLAAGLGKNSGPSIGMAADSLSWLKERRACSSLPGLRTGSPSSISLRSATLGPPILWNGTRTSSR</sequence>